<accession>A0ABY8LSL2</accession>
<proteinExistence type="predicted"/>
<feature type="transmembrane region" description="Helical" evidence="1">
    <location>
        <begin position="34"/>
        <end position="60"/>
    </location>
</feature>
<feature type="transmembrane region" description="Helical" evidence="1">
    <location>
        <begin position="72"/>
        <end position="98"/>
    </location>
</feature>
<sequence length="114" mass="13041">MFSFISVSFSFLNKVAIANGISKNKGKGNKKSKILFLFNIILGMFLVLFHGLILITIIFINKSFSIDKNIYAFWPINIISYIIGISLIVPSILINLILNNIKERKRNGQRQFFI</sequence>
<evidence type="ECO:0000313" key="3">
    <source>
        <dbReference type="Proteomes" id="UP001179842"/>
    </source>
</evidence>
<protein>
    <submittedName>
        <fullName evidence="2">Uncharacterized protein</fullName>
    </submittedName>
</protein>
<dbReference type="Proteomes" id="UP001179842">
    <property type="component" value="Chromosome"/>
</dbReference>
<keyword evidence="1" id="KW-0472">Membrane</keyword>
<dbReference type="RefSeq" id="WP_280101555.1">
    <property type="nucleotide sequence ID" value="NZ_CP122979.1"/>
</dbReference>
<organism evidence="2 3">
    <name type="scientific">Mesomycoplasma lagogenitalium</name>
    <dbReference type="NCBI Taxonomy" id="171286"/>
    <lineage>
        <taxon>Bacteria</taxon>
        <taxon>Bacillati</taxon>
        <taxon>Mycoplasmatota</taxon>
        <taxon>Mycoplasmoidales</taxon>
        <taxon>Metamycoplasmataceae</taxon>
        <taxon>Mesomycoplasma</taxon>
    </lineage>
</organism>
<dbReference type="EMBL" id="CP122979">
    <property type="protein sequence ID" value="WGI36254.1"/>
    <property type="molecule type" value="Genomic_DNA"/>
</dbReference>
<keyword evidence="1" id="KW-0812">Transmembrane</keyword>
<evidence type="ECO:0000256" key="1">
    <source>
        <dbReference type="SAM" id="Phobius"/>
    </source>
</evidence>
<keyword evidence="1" id="KW-1133">Transmembrane helix</keyword>
<name>A0ABY8LSL2_9BACT</name>
<gene>
    <name evidence="2" type="ORF">QEG99_02120</name>
</gene>
<reference evidence="2" key="1">
    <citation type="submission" date="2023-04" db="EMBL/GenBank/DDBJ databases">
        <title>Completed genome of Mycoplasma lagogenitalium type strain 12MS.</title>
        <authorList>
            <person name="Spergser J."/>
        </authorList>
    </citation>
    <scope>NUCLEOTIDE SEQUENCE</scope>
    <source>
        <strain evidence="2">12MS</strain>
    </source>
</reference>
<keyword evidence="3" id="KW-1185">Reference proteome</keyword>
<evidence type="ECO:0000313" key="2">
    <source>
        <dbReference type="EMBL" id="WGI36254.1"/>
    </source>
</evidence>